<sequence>MENAHTKTVEEVLSYFGVNESTGLSIDQVKKAKERWGPNELPAEEGKSLWALVLEQFEDLLVRILLLAACISFILAWFEEGEGTITAFVEPFVILLILIANAIVGVWQERNAENAIEALKEYEPEMGKVYRQDKKSVQRVKARDIVPGDIVEVAVGDKVPADIRITSIRSTTLRVDQSILTGESVSVIKHTDPVPDPRAVNQDKKNMLFSGTNISAGKAIGVAIATGVQTEIGKIRDEMVATEPERTPLQQKLDEFGEQLSKVISIICVAVWAINIGHFSDPVHGGSWLRGAVYYFKIAVALAVAAIPEGLPAVITTCLALGTRRMARKNAIVRSLPSVETLGCTSVICSDKTGTLTTNQMSVCRMFVVENVVGDFCALSEFTVTGSTYSPEGEVLRNGVPISCSHYEGLVELATICALCNDSSLDFNEAKGTYEKVGEATETALCCLVEKMNVFDTNLRVISKAERATACSSVIKQLMRKELTLEFSRDRKSMSVLCSPNKPTRSASGSKMFVKGAPESILERCSFVRVGSQRVPLTAGLRDRVTTVIREWGSGRDTLRCLAVATRDQPPRREEMNLEDASLFVKYESDLTFVGCVGMLDPPRKEVLGAVRMCRQAGIRVIMITGDNKGTAVAICRRTGILTPEEEQQGTFVSLTGREFDELSPAMQRQACRTACCFARVEPAHKSRIVEYLQSFNDVTAMTGDGVNDAPALKKAEIGIAMGSGTAVAKSASEMILADDNFSTIVAAVEEGRAIYNNMKQFIRYLISSNVGEVVSIFLTAALGMPEALIPVQLLWVNLVTDGFPATALGFNPPDLDIMGKPPRNPKEPLISGWLFFRYLIIGCYVGVATVTAAAWWFMAANDGPKVTYYQLSHYLQCSRTNPEFIGVDCSVFESPYPMTMALSVLVTIEMCNALNSLSENQSLLKMPPWANMWLVGAICLSMALHFLILYVDPLPVIFQIRPLSTIQWVTVLKMSIPVILIDEVLKFLARNYVDPGRDLEQEEEEAAARHGQRQSSPLNRLQRSLRGVSWSFVLIVTPLLVIFQIRPLSTIQWVTVLKMSIPVILIDEVLKFLARNYVDPGRDLEQEEEEAAARHGQRQSSPLNRLQRSLRGVSWSFVLIVTPLLVWLYSLDTDITNIFWS</sequence>
<dbReference type="SUPFAM" id="SSF56784">
    <property type="entry name" value="HAD-like"/>
    <property type="match status" value="1"/>
</dbReference>
<keyword evidence="5 14" id="KW-0812">Transmembrane</keyword>
<gene>
    <name evidence="16" type="primary">Atp2a2_0</name>
    <name evidence="16" type="ORF">GTO92_0022487</name>
</gene>
<feature type="transmembrane region" description="Helical" evidence="14">
    <location>
        <begin position="84"/>
        <end position="107"/>
    </location>
</feature>
<dbReference type="InterPro" id="IPR008250">
    <property type="entry name" value="ATPase_P-typ_transduc_dom_A_sf"/>
</dbReference>
<dbReference type="Pfam" id="PF00689">
    <property type="entry name" value="Cation_ATPase_C"/>
    <property type="match status" value="1"/>
</dbReference>
<dbReference type="SUPFAM" id="SSF81653">
    <property type="entry name" value="Calcium ATPase, transduction domain A"/>
    <property type="match status" value="1"/>
</dbReference>
<keyword evidence="13 14" id="KW-0472">Membrane</keyword>
<evidence type="ECO:0000313" key="16">
    <source>
        <dbReference type="EMBL" id="MBN3292309.1"/>
    </source>
</evidence>
<evidence type="ECO:0000256" key="3">
    <source>
        <dbReference type="ARBA" id="ARBA00012790"/>
    </source>
</evidence>
<feature type="transmembrane region" description="Helical" evidence="14">
    <location>
        <begin position="1028"/>
        <end position="1046"/>
    </location>
</feature>
<dbReference type="InterPro" id="IPR018303">
    <property type="entry name" value="ATPase_P-typ_P_site"/>
</dbReference>
<dbReference type="Gene3D" id="3.40.50.1000">
    <property type="entry name" value="HAD superfamily/HAD-like"/>
    <property type="match status" value="1"/>
</dbReference>
<dbReference type="InterPro" id="IPR059000">
    <property type="entry name" value="ATPase_P-type_domA"/>
</dbReference>
<organism evidence="16 17">
    <name type="scientific">Polypterus senegalus</name>
    <name type="common">Senegal bichir</name>
    <dbReference type="NCBI Taxonomy" id="55291"/>
    <lineage>
        <taxon>Eukaryota</taxon>
        <taxon>Metazoa</taxon>
        <taxon>Chordata</taxon>
        <taxon>Craniata</taxon>
        <taxon>Vertebrata</taxon>
        <taxon>Euteleostomi</taxon>
        <taxon>Actinopterygii</taxon>
        <taxon>Polypteriformes</taxon>
        <taxon>Polypteridae</taxon>
        <taxon>Polypterus</taxon>
    </lineage>
</organism>
<evidence type="ECO:0000256" key="14">
    <source>
        <dbReference type="SAM" id="Phobius"/>
    </source>
</evidence>
<dbReference type="InterPro" id="IPR036412">
    <property type="entry name" value="HAD-like_sf"/>
</dbReference>
<dbReference type="InterPro" id="IPR044492">
    <property type="entry name" value="P_typ_ATPase_HD_dom"/>
</dbReference>
<feature type="transmembrane region" description="Helical" evidence="14">
    <location>
        <begin position="762"/>
        <end position="783"/>
    </location>
</feature>
<evidence type="ECO:0000259" key="15">
    <source>
        <dbReference type="SMART" id="SM00831"/>
    </source>
</evidence>
<comment type="similarity">
    <text evidence="2">Belongs to the cation transport ATPase (P-type) (TC 3.A.3) family. Type IIA subfamily.</text>
</comment>
<evidence type="ECO:0000256" key="5">
    <source>
        <dbReference type="ARBA" id="ARBA00022692"/>
    </source>
</evidence>
<protein>
    <recommendedName>
        <fullName evidence="3">P-type Ca(2+) transporter</fullName>
        <ecNumber evidence="3">7.2.2.10</ecNumber>
    </recommendedName>
</protein>
<keyword evidence="7" id="KW-0067">ATP-binding</keyword>
<dbReference type="EC" id="7.2.2.10" evidence="3"/>
<dbReference type="InterPro" id="IPR023214">
    <property type="entry name" value="HAD_sf"/>
</dbReference>
<dbReference type="SFLD" id="SFLDG00002">
    <property type="entry name" value="C1.7:_P-type_atpase_like"/>
    <property type="match status" value="1"/>
</dbReference>
<dbReference type="SFLD" id="SFLDS00003">
    <property type="entry name" value="Haloacid_Dehalogenase"/>
    <property type="match status" value="1"/>
</dbReference>
<dbReference type="Pfam" id="PF00122">
    <property type="entry name" value="E1-E2_ATPase"/>
    <property type="match status" value="1"/>
</dbReference>
<evidence type="ECO:0000256" key="13">
    <source>
        <dbReference type="ARBA" id="ARBA00023136"/>
    </source>
</evidence>
<accession>A0ABS2Z1K2</accession>
<keyword evidence="4" id="KW-0109">Calcium transport</keyword>
<dbReference type="NCBIfam" id="TIGR01116">
    <property type="entry name" value="ATPase-IIA1_Ca"/>
    <property type="match status" value="1"/>
</dbReference>
<dbReference type="NCBIfam" id="TIGR01494">
    <property type="entry name" value="ATPase_P-type"/>
    <property type="match status" value="2"/>
</dbReference>
<dbReference type="PRINTS" id="PR00120">
    <property type="entry name" value="HATPASE"/>
</dbReference>
<evidence type="ECO:0000256" key="10">
    <source>
        <dbReference type="ARBA" id="ARBA00022967"/>
    </source>
</evidence>
<feature type="domain" description="Cation-transporting P-type ATPase N-terminal" evidence="15">
    <location>
        <begin position="3"/>
        <end position="77"/>
    </location>
</feature>
<dbReference type="InterPro" id="IPR004014">
    <property type="entry name" value="ATPase_P-typ_cation-transptr_N"/>
</dbReference>
<dbReference type="CDD" id="cd02083">
    <property type="entry name" value="P-type_ATPase_SERCA"/>
    <property type="match status" value="1"/>
</dbReference>
<dbReference type="SUPFAM" id="SSF81665">
    <property type="entry name" value="Calcium ATPase, transmembrane domain M"/>
    <property type="match status" value="1"/>
</dbReference>
<dbReference type="PANTHER" id="PTHR42861">
    <property type="entry name" value="CALCIUM-TRANSPORTING ATPASE"/>
    <property type="match status" value="1"/>
</dbReference>
<evidence type="ECO:0000256" key="7">
    <source>
        <dbReference type="ARBA" id="ARBA00022840"/>
    </source>
</evidence>
<keyword evidence="9" id="KW-0703">Sarcoplasmic reticulum</keyword>
<feature type="transmembrane region" description="Helical" evidence="14">
    <location>
        <begin position="835"/>
        <end position="859"/>
    </location>
</feature>
<feature type="transmembrane region" description="Helical" evidence="14">
    <location>
        <begin position="292"/>
        <end position="321"/>
    </location>
</feature>
<keyword evidence="6" id="KW-0547">Nucleotide-binding</keyword>
<comment type="subcellular location">
    <subcellularLocation>
        <location evidence="1">Sarcoplasmic reticulum membrane</location>
        <topology evidence="1">Multi-pass membrane protein</topology>
    </subcellularLocation>
</comment>
<keyword evidence="4" id="KW-0106">Calcium</keyword>
<feature type="transmembrane region" description="Helical" evidence="14">
    <location>
        <begin position="933"/>
        <end position="952"/>
    </location>
</feature>
<dbReference type="PRINTS" id="PR00119">
    <property type="entry name" value="CATATPASE"/>
</dbReference>
<evidence type="ECO:0000256" key="2">
    <source>
        <dbReference type="ARBA" id="ARBA00005675"/>
    </source>
</evidence>
<dbReference type="SFLD" id="SFLDF00027">
    <property type="entry name" value="p-type_atpase"/>
    <property type="match status" value="1"/>
</dbReference>
<dbReference type="SUPFAM" id="SSF81660">
    <property type="entry name" value="Metal cation-transporting ATPase, ATP-binding domain N"/>
    <property type="match status" value="1"/>
</dbReference>
<dbReference type="Gene3D" id="2.70.150.10">
    <property type="entry name" value="Calcium-transporting ATPase, cytoplasmic transduction domain A"/>
    <property type="match status" value="1"/>
</dbReference>
<keyword evidence="10" id="KW-1278">Translocase</keyword>
<evidence type="ECO:0000256" key="6">
    <source>
        <dbReference type="ARBA" id="ARBA00022741"/>
    </source>
</evidence>
<evidence type="ECO:0000256" key="11">
    <source>
        <dbReference type="ARBA" id="ARBA00022989"/>
    </source>
</evidence>
<dbReference type="Proteomes" id="UP001166052">
    <property type="component" value="Unassembled WGS sequence"/>
</dbReference>
<dbReference type="Pfam" id="PF00690">
    <property type="entry name" value="Cation_ATPase_N"/>
    <property type="match status" value="1"/>
</dbReference>
<evidence type="ECO:0000256" key="4">
    <source>
        <dbReference type="ARBA" id="ARBA00022568"/>
    </source>
</evidence>
<dbReference type="EMBL" id="JAAWVN010015950">
    <property type="protein sequence ID" value="MBN3292309.1"/>
    <property type="molecule type" value="Genomic_DNA"/>
</dbReference>
<reference evidence="16" key="1">
    <citation type="journal article" date="2021" name="Cell">
        <title>Tracing the genetic footprints of vertebrate landing in non-teleost ray-finned fishes.</title>
        <authorList>
            <person name="Bi X."/>
            <person name="Wang K."/>
            <person name="Yang L."/>
            <person name="Pan H."/>
            <person name="Jiang H."/>
            <person name="Wei Q."/>
            <person name="Fang M."/>
            <person name="Yu H."/>
            <person name="Zhu C."/>
            <person name="Cai Y."/>
            <person name="He Y."/>
            <person name="Gan X."/>
            <person name="Zeng H."/>
            <person name="Yu D."/>
            <person name="Zhu Y."/>
            <person name="Jiang H."/>
            <person name="Qiu Q."/>
            <person name="Yang H."/>
            <person name="Zhang Y.E."/>
            <person name="Wang W."/>
            <person name="Zhu M."/>
            <person name="He S."/>
            <person name="Zhang G."/>
        </authorList>
    </citation>
    <scope>NUCLEOTIDE SEQUENCE</scope>
    <source>
        <strain evidence="16">Bchr_001</strain>
    </source>
</reference>
<dbReference type="InterPro" id="IPR023299">
    <property type="entry name" value="ATPase_P-typ_cyto_dom_N"/>
</dbReference>
<dbReference type="Gene3D" id="3.40.1110.10">
    <property type="entry name" value="Calcium-transporting ATPase, cytoplasmic domain N"/>
    <property type="match status" value="1"/>
</dbReference>
<evidence type="ECO:0000256" key="8">
    <source>
        <dbReference type="ARBA" id="ARBA00022842"/>
    </source>
</evidence>
<feature type="transmembrane region" description="Helical" evidence="14">
    <location>
        <begin position="1113"/>
        <end position="1132"/>
    </location>
</feature>
<evidence type="ECO:0000313" key="17">
    <source>
        <dbReference type="Proteomes" id="UP001166052"/>
    </source>
</evidence>
<feature type="transmembrane region" description="Helical" evidence="14">
    <location>
        <begin position="795"/>
        <end position="814"/>
    </location>
</feature>
<dbReference type="InterPro" id="IPR001757">
    <property type="entry name" value="P_typ_ATPase"/>
</dbReference>
<dbReference type="SMART" id="SM00831">
    <property type="entry name" value="Cation_ATPase_N"/>
    <property type="match status" value="1"/>
</dbReference>
<feature type="transmembrane region" description="Helical" evidence="14">
    <location>
        <begin position="260"/>
        <end position="280"/>
    </location>
</feature>
<dbReference type="InterPro" id="IPR006068">
    <property type="entry name" value="ATPase_P-typ_cation-transptr_C"/>
</dbReference>
<comment type="caution">
    <text evidence="16">The sequence shown here is derived from an EMBL/GenBank/DDBJ whole genome shotgun (WGS) entry which is preliminary data.</text>
</comment>
<feature type="transmembrane region" description="Helical" evidence="14">
    <location>
        <begin position="60"/>
        <end position="78"/>
    </location>
</feature>
<keyword evidence="17" id="KW-1185">Reference proteome</keyword>
<feature type="non-terminal residue" evidence="16">
    <location>
        <position position="1142"/>
    </location>
</feature>
<evidence type="ECO:0000256" key="12">
    <source>
        <dbReference type="ARBA" id="ARBA00023065"/>
    </source>
</evidence>
<dbReference type="Pfam" id="PF08282">
    <property type="entry name" value="Hydrolase_3"/>
    <property type="match status" value="1"/>
</dbReference>
<keyword evidence="12" id="KW-0406">Ion transport</keyword>
<dbReference type="PROSITE" id="PS00154">
    <property type="entry name" value="ATPASE_E1_E2"/>
    <property type="match status" value="1"/>
</dbReference>
<keyword evidence="11 14" id="KW-1133">Transmembrane helix</keyword>
<feature type="non-terminal residue" evidence="16">
    <location>
        <position position="1"/>
    </location>
</feature>
<name>A0ABS2Z1K2_POLSE</name>
<evidence type="ECO:0000256" key="1">
    <source>
        <dbReference type="ARBA" id="ARBA00004326"/>
    </source>
</evidence>
<proteinExistence type="inferred from homology"/>
<dbReference type="InterPro" id="IPR023298">
    <property type="entry name" value="ATPase_P-typ_TM_dom_sf"/>
</dbReference>
<dbReference type="Pfam" id="PF13246">
    <property type="entry name" value="Cation_ATPase"/>
    <property type="match status" value="1"/>
</dbReference>
<dbReference type="InterPro" id="IPR005782">
    <property type="entry name" value="P-type_ATPase_IIA"/>
</dbReference>
<evidence type="ECO:0000256" key="9">
    <source>
        <dbReference type="ARBA" id="ARBA00022951"/>
    </source>
</evidence>
<keyword evidence="4" id="KW-0813">Transport</keyword>
<keyword evidence="8" id="KW-0460">Magnesium</keyword>
<dbReference type="Gene3D" id="1.20.1110.10">
    <property type="entry name" value="Calcium-transporting ATPase, transmembrane domain"/>
    <property type="match status" value="2"/>
</dbReference>